<proteinExistence type="inferred from homology"/>
<sequence length="528" mass="57047">MSTPDTLPEARTGTQAERQAAEASHWLRAILTAPVYDVARRSPLDEAPRLSRRLDNRVWLKREDLQPVFSFKLRGAYNRLCQLSAEERERGVLAVSAGNHAQGVALGARELGIDAVIVMPATTPQIKVSAVQALGATAVLHGDSYDDAAAHGRELAQRDGRTLVHPYDDAAVIAGQGTVAMELLAQHRGKIDAIFVPVGGGGLCAGMAAYIKALDPAVKVIAVEPDDAACLKAAMEAGKPVRLDQVGLFVDGCAVRQIGTLNFEVIRERIDGVVTVDADQICAAIRDVFEDTRSIVEPAGALALAGLKRWAAETGGKGQELVAVLSGANMNFDRLGHITERAVIGEQHEALFGVTIPERPGSFLDFCRAIGRRPVTEFNYRYHASVAAQVYVGIQLKGGMAERSAIRSALTEAGYACADYTDNDVARQHVRHLVGGPARELQRERLLRFEFPERPGALLQFLDTLGTRWNITLFHYRNHGAAYGRVLAGFDVAEGDDAAFAAELERLGFWWVDETANPALRQFVGSGG</sequence>
<dbReference type="Pfam" id="PF00585">
    <property type="entry name" value="Thr_dehydrat_C"/>
    <property type="match status" value="2"/>
</dbReference>
<protein>
    <recommendedName>
        <fullName evidence="12">L-threonine dehydratase</fullName>
        <ecNumber evidence="12">4.3.1.19</ecNumber>
    </recommendedName>
    <alternativeName>
        <fullName evidence="12">Threonine deaminase</fullName>
    </alternativeName>
</protein>
<dbReference type="PANTHER" id="PTHR48078">
    <property type="entry name" value="THREONINE DEHYDRATASE, MITOCHONDRIAL-RELATED"/>
    <property type="match status" value="1"/>
</dbReference>
<evidence type="ECO:0000313" key="14">
    <source>
        <dbReference type="EMBL" id="MCK7592773.1"/>
    </source>
</evidence>
<feature type="domain" description="ACT-like" evidence="13">
    <location>
        <begin position="350"/>
        <end position="422"/>
    </location>
</feature>
<dbReference type="PROSITE" id="PS00165">
    <property type="entry name" value="DEHYDRATASE_SER_THR"/>
    <property type="match status" value="1"/>
</dbReference>
<dbReference type="PANTHER" id="PTHR48078:SF11">
    <property type="entry name" value="THREONINE DEHYDRATASE, MITOCHONDRIAL"/>
    <property type="match status" value="1"/>
</dbReference>
<evidence type="ECO:0000259" key="13">
    <source>
        <dbReference type="PROSITE" id="PS51672"/>
    </source>
</evidence>
<dbReference type="Pfam" id="PF00291">
    <property type="entry name" value="PALP"/>
    <property type="match status" value="1"/>
</dbReference>
<organism evidence="14 15">
    <name type="scientific">Pseudomarimonas salicorniae</name>
    <dbReference type="NCBI Taxonomy" id="2933270"/>
    <lineage>
        <taxon>Bacteria</taxon>
        <taxon>Pseudomonadati</taxon>
        <taxon>Pseudomonadota</taxon>
        <taxon>Gammaproteobacteria</taxon>
        <taxon>Lysobacterales</taxon>
        <taxon>Lysobacteraceae</taxon>
        <taxon>Pseudomarimonas</taxon>
    </lineage>
</organism>
<dbReference type="PROSITE" id="PS51672">
    <property type="entry name" value="ACT_LIKE"/>
    <property type="match status" value="2"/>
</dbReference>
<evidence type="ECO:0000256" key="10">
    <source>
        <dbReference type="ARBA" id="ARBA00023304"/>
    </source>
</evidence>
<evidence type="ECO:0000256" key="2">
    <source>
        <dbReference type="ARBA" id="ARBA00001933"/>
    </source>
</evidence>
<dbReference type="InterPro" id="IPR000634">
    <property type="entry name" value="Ser/Thr_deHydtase_PyrdxlP-BS"/>
</dbReference>
<dbReference type="EC" id="4.3.1.19" evidence="12"/>
<dbReference type="GO" id="GO:0004794">
    <property type="term" value="F:threonine deaminase activity"/>
    <property type="evidence" value="ECO:0007669"/>
    <property type="project" value="UniProtKB-EC"/>
</dbReference>
<dbReference type="InterPro" id="IPR001721">
    <property type="entry name" value="TD_ACT-like"/>
</dbReference>
<evidence type="ECO:0000256" key="6">
    <source>
        <dbReference type="ARBA" id="ARBA00022624"/>
    </source>
</evidence>
<comment type="function">
    <text evidence="11 12">Catalyzes the anaerobic formation of alpha-ketobutyrate and ammonia from threonine in a two-step reaction. The first step involved a dehydration of threonine and a production of enamine intermediates (aminocrotonate), which tautomerizes to its imine form (iminobutyrate). Both intermediates are unstable and short-lived. The second step is the nonenzymatic hydrolysis of the enamine/imine intermediates to form 2-ketobutyrate and free ammonia. In the low water environment of the cell, the second step is accelerated by RidA.</text>
</comment>
<dbReference type="InterPro" id="IPR001926">
    <property type="entry name" value="TrpB-like_PALP"/>
</dbReference>
<evidence type="ECO:0000256" key="7">
    <source>
        <dbReference type="ARBA" id="ARBA00022737"/>
    </source>
</evidence>
<feature type="domain" description="ACT-like" evidence="13">
    <location>
        <begin position="445"/>
        <end position="516"/>
    </location>
</feature>
<evidence type="ECO:0000256" key="12">
    <source>
        <dbReference type="RuleBase" id="RU362012"/>
    </source>
</evidence>
<comment type="similarity">
    <text evidence="4 12">Belongs to the serine/threonine dehydratase family.</text>
</comment>
<dbReference type="InterPro" id="IPR045865">
    <property type="entry name" value="ACT-like_dom_sf"/>
</dbReference>
<dbReference type="SUPFAM" id="SSF55021">
    <property type="entry name" value="ACT-like"/>
    <property type="match status" value="2"/>
</dbReference>
<dbReference type="InterPro" id="IPR050147">
    <property type="entry name" value="Ser/Thr_Dehydratase"/>
</dbReference>
<dbReference type="CDD" id="cd04906">
    <property type="entry name" value="ACT_ThrD-I_1"/>
    <property type="match status" value="1"/>
</dbReference>
<dbReference type="EMBL" id="JALNMH010000002">
    <property type="protein sequence ID" value="MCK7592773.1"/>
    <property type="molecule type" value="Genomic_DNA"/>
</dbReference>
<keyword evidence="5 12" id="KW-0028">Amino-acid biosynthesis</keyword>
<evidence type="ECO:0000256" key="5">
    <source>
        <dbReference type="ARBA" id="ARBA00022605"/>
    </source>
</evidence>
<dbReference type="NCBIfam" id="NF006674">
    <property type="entry name" value="PRK09224.1"/>
    <property type="match status" value="1"/>
</dbReference>
<comment type="cofactor">
    <cofactor evidence="2 12">
        <name>pyridoxal 5'-phosphate</name>
        <dbReference type="ChEBI" id="CHEBI:597326"/>
    </cofactor>
</comment>
<evidence type="ECO:0000256" key="11">
    <source>
        <dbReference type="ARBA" id="ARBA00025527"/>
    </source>
</evidence>
<dbReference type="Proteomes" id="UP001431449">
    <property type="component" value="Unassembled WGS sequence"/>
</dbReference>
<keyword evidence="15" id="KW-1185">Reference proteome</keyword>
<evidence type="ECO:0000313" key="15">
    <source>
        <dbReference type="Proteomes" id="UP001431449"/>
    </source>
</evidence>
<dbReference type="Gene3D" id="3.40.1020.10">
    <property type="entry name" value="Biosynthetic Threonine Deaminase, Domain 3"/>
    <property type="match status" value="1"/>
</dbReference>
<evidence type="ECO:0000256" key="8">
    <source>
        <dbReference type="ARBA" id="ARBA00022898"/>
    </source>
</evidence>
<keyword evidence="8 12" id="KW-0663">Pyridoxal phosphate</keyword>
<dbReference type="InterPro" id="IPR036052">
    <property type="entry name" value="TrpB-like_PALP_sf"/>
</dbReference>
<dbReference type="CDD" id="cd04907">
    <property type="entry name" value="ACT_ThrD-I_2"/>
    <property type="match status" value="1"/>
</dbReference>
<dbReference type="SUPFAM" id="SSF53686">
    <property type="entry name" value="Tryptophan synthase beta subunit-like PLP-dependent enzymes"/>
    <property type="match status" value="1"/>
</dbReference>
<comment type="caution">
    <text evidence="14">The sequence shown here is derived from an EMBL/GenBank/DDBJ whole genome shotgun (WGS) entry which is preliminary data.</text>
</comment>
<dbReference type="CDD" id="cd01562">
    <property type="entry name" value="Thr-dehyd"/>
    <property type="match status" value="1"/>
</dbReference>
<keyword evidence="7" id="KW-0677">Repeat</keyword>
<keyword evidence="6 12" id="KW-0412">Isoleucine biosynthesis</keyword>
<dbReference type="NCBIfam" id="TIGR01124">
    <property type="entry name" value="ilvA_2Cterm"/>
    <property type="match status" value="1"/>
</dbReference>
<accession>A0ABT0GDZ2</accession>
<comment type="subunit">
    <text evidence="12">Homotetramer.</text>
</comment>
<dbReference type="RefSeq" id="WP_248205149.1">
    <property type="nucleotide sequence ID" value="NZ_JALNMH010000002.1"/>
</dbReference>
<evidence type="ECO:0000256" key="1">
    <source>
        <dbReference type="ARBA" id="ARBA00001274"/>
    </source>
</evidence>
<evidence type="ECO:0000256" key="4">
    <source>
        <dbReference type="ARBA" id="ARBA00010869"/>
    </source>
</evidence>
<dbReference type="InterPro" id="IPR005787">
    <property type="entry name" value="Thr_deHydtase_biosynth"/>
</dbReference>
<evidence type="ECO:0000256" key="3">
    <source>
        <dbReference type="ARBA" id="ARBA00004810"/>
    </source>
</evidence>
<comment type="pathway">
    <text evidence="3 12">Amino-acid biosynthesis; L-isoleucine biosynthesis; 2-oxobutanoate from L-threonine: step 1/1.</text>
</comment>
<keyword evidence="10 12" id="KW-0100">Branched-chain amino acid biosynthesis</keyword>
<dbReference type="Gene3D" id="3.40.50.1100">
    <property type="match status" value="2"/>
</dbReference>
<comment type="catalytic activity">
    <reaction evidence="1 12">
        <text>L-threonine = 2-oxobutanoate + NH4(+)</text>
        <dbReference type="Rhea" id="RHEA:22108"/>
        <dbReference type="ChEBI" id="CHEBI:16763"/>
        <dbReference type="ChEBI" id="CHEBI:28938"/>
        <dbReference type="ChEBI" id="CHEBI:57926"/>
        <dbReference type="EC" id="4.3.1.19"/>
    </reaction>
</comment>
<gene>
    <name evidence="12 14" type="primary">ilvA</name>
    <name evidence="14" type="ORF">M0G41_03715</name>
</gene>
<keyword evidence="9 12" id="KW-0456">Lyase</keyword>
<name>A0ABT0GDZ2_9GAMM</name>
<dbReference type="InterPro" id="IPR038110">
    <property type="entry name" value="TD_ACT-like_sf"/>
</dbReference>
<reference evidence="14" key="1">
    <citation type="submission" date="2022-04" db="EMBL/GenBank/DDBJ databases">
        <title>Lysobacter sp. CAU 1642 isolated from sea sand.</title>
        <authorList>
            <person name="Kim W."/>
        </authorList>
    </citation>
    <scope>NUCLEOTIDE SEQUENCE</scope>
    <source>
        <strain evidence="14">CAU 1642</strain>
    </source>
</reference>
<evidence type="ECO:0000256" key="9">
    <source>
        <dbReference type="ARBA" id="ARBA00023239"/>
    </source>
</evidence>